<accession>A0ABU8MZ14</accession>
<comment type="caution">
    <text evidence="1">The sequence shown here is derived from an EMBL/GenBank/DDBJ whole genome shotgun (WGS) entry which is preliminary data.</text>
</comment>
<protein>
    <submittedName>
        <fullName evidence="1">Uncharacterized protein</fullName>
    </submittedName>
</protein>
<name>A0ABU8MZ14_9PSEU</name>
<proteinExistence type="predicted"/>
<gene>
    <name evidence="1" type="ORF">WCD41_00795</name>
</gene>
<dbReference type="Proteomes" id="UP001370100">
    <property type="component" value="Unassembled WGS sequence"/>
</dbReference>
<sequence length="41" mass="3895">MPSLPAPLAAAAALVPSLDVVVAGAVPGLALDAWADGKQGL</sequence>
<evidence type="ECO:0000313" key="2">
    <source>
        <dbReference type="Proteomes" id="UP001370100"/>
    </source>
</evidence>
<dbReference type="RefSeq" id="WP_337711465.1">
    <property type="nucleotide sequence ID" value="NZ_JBBEGL010000001.1"/>
</dbReference>
<dbReference type="EMBL" id="JBBEGL010000001">
    <property type="protein sequence ID" value="MEJ2884969.1"/>
    <property type="molecule type" value="Genomic_DNA"/>
</dbReference>
<keyword evidence="2" id="KW-1185">Reference proteome</keyword>
<organism evidence="1 2">
    <name type="scientific">Actinomycetospora aeridis</name>
    <dbReference type="NCBI Taxonomy" id="3129231"/>
    <lineage>
        <taxon>Bacteria</taxon>
        <taxon>Bacillati</taxon>
        <taxon>Actinomycetota</taxon>
        <taxon>Actinomycetes</taxon>
        <taxon>Pseudonocardiales</taxon>
        <taxon>Pseudonocardiaceae</taxon>
        <taxon>Actinomycetospora</taxon>
    </lineage>
</organism>
<evidence type="ECO:0000313" key="1">
    <source>
        <dbReference type="EMBL" id="MEJ2884969.1"/>
    </source>
</evidence>
<reference evidence="1 2" key="1">
    <citation type="submission" date="2024-03" db="EMBL/GenBank/DDBJ databases">
        <title>Actinomycetospora sp. OC33-EN06, a novel actinomycete isolated from wild orchid (Aerides multiflora).</title>
        <authorList>
            <person name="Suriyachadkun C."/>
        </authorList>
    </citation>
    <scope>NUCLEOTIDE SEQUENCE [LARGE SCALE GENOMIC DNA]</scope>
    <source>
        <strain evidence="1 2">OC33-EN06</strain>
    </source>
</reference>